<name>A0A6D2HKY2_9BRAS</name>
<feature type="compositionally biased region" description="Pro residues" evidence="1">
    <location>
        <begin position="1"/>
        <end position="27"/>
    </location>
</feature>
<evidence type="ECO:0000313" key="2">
    <source>
        <dbReference type="EMBL" id="CAA7016616.1"/>
    </source>
</evidence>
<dbReference type="AlphaFoldDB" id="A0A6D2HKY2"/>
<gene>
    <name evidence="2" type="ORF">MERR_LOCUS3851</name>
</gene>
<proteinExistence type="predicted"/>
<evidence type="ECO:0000313" key="3">
    <source>
        <dbReference type="Proteomes" id="UP000467841"/>
    </source>
</evidence>
<dbReference type="Proteomes" id="UP000467841">
    <property type="component" value="Unassembled WGS sequence"/>
</dbReference>
<protein>
    <submittedName>
        <fullName evidence="2">Uncharacterized protein</fullName>
    </submittedName>
</protein>
<reference evidence="2" key="1">
    <citation type="submission" date="2020-01" db="EMBL/GenBank/DDBJ databases">
        <authorList>
            <person name="Mishra B."/>
        </authorList>
    </citation>
    <scope>NUCLEOTIDE SEQUENCE [LARGE SCALE GENOMIC DNA]</scope>
</reference>
<evidence type="ECO:0000256" key="1">
    <source>
        <dbReference type="SAM" id="MobiDB-lite"/>
    </source>
</evidence>
<dbReference type="EMBL" id="CACVBM020000233">
    <property type="protein sequence ID" value="CAA7016616.1"/>
    <property type="molecule type" value="Genomic_DNA"/>
</dbReference>
<keyword evidence="3" id="KW-1185">Reference proteome</keyword>
<accession>A0A6D2HKY2</accession>
<organism evidence="2 3">
    <name type="scientific">Microthlaspi erraticum</name>
    <dbReference type="NCBI Taxonomy" id="1685480"/>
    <lineage>
        <taxon>Eukaryota</taxon>
        <taxon>Viridiplantae</taxon>
        <taxon>Streptophyta</taxon>
        <taxon>Embryophyta</taxon>
        <taxon>Tracheophyta</taxon>
        <taxon>Spermatophyta</taxon>
        <taxon>Magnoliopsida</taxon>
        <taxon>eudicotyledons</taxon>
        <taxon>Gunneridae</taxon>
        <taxon>Pentapetalae</taxon>
        <taxon>rosids</taxon>
        <taxon>malvids</taxon>
        <taxon>Brassicales</taxon>
        <taxon>Brassicaceae</taxon>
        <taxon>Coluteocarpeae</taxon>
        <taxon>Microthlaspi</taxon>
    </lineage>
</organism>
<sequence>MMHHSPPSPKPNPPTPNPLTPNPPTPPDQYFSEISSLLRRVLSDSATFLSLRRVLSQAPPPSAPPPPGFRSPHCNFSCNINESMVRASLAESKDDWRGYVGKAIFVQVLAGVMIWKTKSAYRKDEKV</sequence>
<comment type="caution">
    <text evidence="2">The sequence shown here is derived from an EMBL/GenBank/DDBJ whole genome shotgun (WGS) entry which is preliminary data.</text>
</comment>
<feature type="region of interest" description="Disordered" evidence="1">
    <location>
        <begin position="1"/>
        <end position="30"/>
    </location>
</feature>